<gene>
    <name evidence="1" type="ORF">ACFHYQ_08135</name>
</gene>
<proteinExistence type="predicted"/>
<reference evidence="1 2" key="1">
    <citation type="submission" date="2024-09" db="EMBL/GenBank/DDBJ databases">
        <authorList>
            <person name="Sun Q."/>
            <person name="Mori K."/>
        </authorList>
    </citation>
    <scope>NUCLEOTIDE SEQUENCE [LARGE SCALE GENOMIC DNA]</scope>
    <source>
        <strain evidence="1 2">TBRC 1851</strain>
    </source>
</reference>
<evidence type="ECO:0000313" key="2">
    <source>
        <dbReference type="Proteomes" id="UP001589870"/>
    </source>
</evidence>
<name>A0ABV6U1C9_9ACTN</name>
<organism evidence="1 2">
    <name type="scientific">Sphaerimonospora cavernae</name>
    <dbReference type="NCBI Taxonomy" id="1740611"/>
    <lineage>
        <taxon>Bacteria</taxon>
        <taxon>Bacillati</taxon>
        <taxon>Actinomycetota</taxon>
        <taxon>Actinomycetes</taxon>
        <taxon>Streptosporangiales</taxon>
        <taxon>Streptosporangiaceae</taxon>
        <taxon>Sphaerimonospora</taxon>
    </lineage>
</organism>
<protein>
    <submittedName>
        <fullName evidence="1">Uncharacterized protein</fullName>
    </submittedName>
</protein>
<dbReference type="RefSeq" id="WP_394300476.1">
    <property type="nucleotide sequence ID" value="NZ_JBHMQT010000012.1"/>
</dbReference>
<dbReference type="EMBL" id="JBHMQT010000012">
    <property type="protein sequence ID" value="MFC0862262.1"/>
    <property type="molecule type" value="Genomic_DNA"/>
</dbReference>
<evidence type="ECO:0000313" key="1">
    <source>
        <dbReference type="EMBL" id="MFC0862262.1"/>
    </source>
</evidence>
<dbReference type="Proteomes" id="UP001589870">
    <property type="component" value="Unassembled WGS sequence"/>
</dbReference>
<keyword evidence="2" id="KW-1185">Reference proteome</keyword>
<comment type="caution">
    <text evidence="1">The sequence shown here is derived from an EMBL/GenBank/DDBJ whole genome shotgun (WGS) entry which is preliminary data.</text>
</comment>
<sequence length="64" mass="6741">MSDCIEPARLVLDRNDAHTTVTFRLDEFPLGGRAAQPGQGQLFQRYGLPGGGATSAVKVGAPMP</sequence>
<accession>A0ABV6U1C9</accession>